<feature type="transmembrane region" description="Helical" evidence="8">
    <location>
        <begin position="628"/>
        <end position="652"/>
    </location>
</feature>
<feature type="domain" description="10TM putative phosphate transporter extracellular tail" evidence="10">
    <location>
        <begin position="868"/>
        <end position="939"/>
    </location>
</feature>
<evidence type="ECO:0000256" key="8">
    <source>
        <dbReference type="SAM" id="Phobius"/>
    </source>
</evidence>
<comment type="subcellular location">
    <subcellularLocation>
        <location evidence="1">Membrane</location>
        <topology evidence="1">Multi-pass membrane protein</topology>
    </subcellularLocation>
</comment>
<evidence type="ECO:0000259" key="12">
    <source>
        <dbReference type="Pfam" id="PF14703"/>
    </source>
</evidence>
<evidence type="ECO:0000259" key="10">
    <source>
        <dbReference type="Pfam" id="PF12621"/>
    </source>
</evidence>
<feature type="transmembrane region" description="Helical" evidence="8">
    <location>
        <begin position="98"/>
        <end position="117"/>
    </location>
</feature>
<feature type="compositionally biased region" description="Basic and acidic residues" evidence="7">
    <location>
        <begin position="837"/>
        <end position="854"/>
    </location>
</feature>
<name>A0A164NM05_9AGAM</name>
<comment type="similarity">
    <text evidence="2">Belongs to the CSC1 (TC 1.A.17) family.</text>
</comment>
<keyword evidence="3" id="KW-0813">Transport</keyword>
<dbReference type="PANTHER" id="PTHR13018:SF143">
    <property type="entry name" value="CSC1_OSCA1-LIKE 7TM REGION DOMAIN-CONTAINING PROTEIN"/>
    <property type="match status" value="1"/>
</dbReference>
<reference evidence="13 14" key="1">
    <citation type="journal article" date="2016" name="Mol. Biol. Evol.">
        <title>Comparative Genomics of Early-Diverging Mushroom-Forming Fungi Provides Insights into the Origins of Lignocellulose Decay Capabilities.</title>
        <authorList>
            <person name="Nagy L.G."/>
            <person name="Riley R."/>
            <person name="Tritt A."/>
            <person name="Adam C."/>
            <person name="Daum C."/>
            <person name="Floudas D."/>
            <person name="Sun H."/>
            <person name="Yadav J.S."/>
            <person name="Pangilinan J."/>
            <person name="Larsson K.H."/>
            <person name="Matsuura K."/>
            <person name="Barry K."/>
            <person name="Labutti K."/>
            <person name="Kuo R."/>
            <person name="Ohm R.A."/>
            <person name="Bhattacharya S.S."/>
            <person name="Shirouzu T."/>
            <person name="Yoshinaga Y."/>
            <person name="Martin F.M."/>
            <person name="Grigoriev I.V."/>
            <person name="Hibbett D.S."/>
        </authorList>
    </citation>
    <scope>NUCLEOTIDE SEQUENCE [LARGE SCALE GENOMIC DNA]</scope>
    <source>
        <strain evidence="13 14">HHB9708</strain>
    </source>
</reference>
<evidence type="ECO:0000259" key="11">
    <source>
        <dbReference type="Pfam" id="PF13967"/>
    </source>
</evidence>
<keyword evidence="4 8" id="KW-0812">Transmembrane</keyword>
<organism evidence="13 14">
    <name type="scientific">Sistotremastrum niveocremeum HHB9708</name>
    <dbReference type="NCBI Taxonomy" id="1314777"/>
    <lineage>
        <taxon>Eukaryota</taxon>
        <taxon>Fungi</taxon>
        <taxon>Dikarya</taxon>
        <taxon>Basidiomycota</taxon>
        <taxon>Agaricomycotina</taxon>
        <taxon>Agaricomycetes</taxon>
        <taxon>Sistotremastrales</taxon>
        <taxon>Sistotremastraceae</taxon>
        <taxon>Sertulicium</taxon>
        <taxon>Sertulicium niveocremeum</taxon>
    </lineage>
</organism>
<dbReference type="InterPro" id="IPR032880">
    <property type="entry name" value="CSC1/OSCA1-like_N"/>
</dbReference>
<evidence type="ECO:0000313" key="14">
    <source>
        <dbReference type="Proteomes" id="UP000076722"/>
    </source>
</evidence>
<evidence type="ECO:0000256" key="2">
    <source>
        <dbReference type="ARBA" id="ARBA00007779"/>
    </source>
</evidence>
<feature type="domain" description="CSC1/OSCA1-like cytosolic" evidence="12">
    <location>
        <begin position="190"/>
        <end position="409"/>
    </location>
</feature>
<dbReference type="Proteomes" id="UP000076722">
    <property type="component" value="Unassembled WGS sequence"/>
</dbReference>
<dbReference type="InterPro" id="IPR027815">
    <property type="entry name" value="CSC1/OSCA1-like_cyt"/>
</dbReference>
<dbReference type="InterPro" id="IPR003864">
    <property type="entry name" value="CSC1/OSCA1-like_7TM"/>
</dbReference>
<evidence type="ECO:0000256" key="1">
    <source>
        <dbReference type="ARBA" id="ARBA00004141"/>
    </source>
</evidence>
<feature type="transmembrane region" description="Helical" evidence="8">
    <location>
        <begin position="672"/>
        <end position="697"/>
    </location>
</feature>
<dbReference type="InterPro" id="IPR022257">
    <property type="entry name" value="PHM7_ext"/>
</dbReference>
<evidence type="ECO:0000256" key="3">
    <source>
        <dbReference type="ARBA" id="ARBA00022448"/>
    </source>
</evidence>
<feature type="transmembrane region" description="Helical" evidence="8">
    <location>
        <begin position="146"/>
        <end position="164"/>
    </location>
</feature>
<protein>
    <submittedName>
        <fullName evidence="13">DUF221-domain-containing protein</fullName>
    </submittedName>
</protein>
<dbReference type="EMBL" id="KV419443">
    <property type="protein sequence ID" value="KZS87835.1"/>
    <property type="molecule type" value="Genomic_DNA"/>
</dbReference>
<gene>
    <name evidence="13" type="ORF">SISNIDRAFT_460458</name>
</gene>
<evidence type="ECO:0000256" key="4">
    <source>
        <dbReference type="ARBA" id="ARBA00022692"/>
    </source>
</evidence>
<feature type="transmembrane region" description="Helical" evidence="8">
    <location>
        <begin position="709"/>
        <end position="726"/>
    </location>
</feature>
<keyword evidence="14" id="KW-1185">Reference proteome</keyword>
<keyword evidence="5 8" id="KW-1133">Transmembrane helix</keyword>
<feature type="region of interest" description="Disordered" evidence="7">
    <location>
        <begin position="837"/>
        <end position="878"/>
    </location>
</feature>
<dbReference type="PANTHER" id="PTHR13018">
    <property type="entry name" value="PROBABLE MEMBRANE PROTEIN DUF221-RELATED"/>
    <property type="match status" value="1"/>
</dbReference>
<dbReference type="Pfam" id="PF13967">
    <property type="entry name" value="RSN1_TM"/>
    <property type="match status" value="1"/>
</dbReference>
<feature type="compositionally biased region" description="Polar residues" evidence="7">
    <location>
        <begin position="798"/>
        <end position="822"/>
    </location>
</feature>
<dbReference type="Pfam" id="PF12621">
    <property type="entry name" value="PHM7_ext"/>
    <property type="match status" value="1"/>
</dbReference>
<dbReference type="InterPro" id="IPR045122">
    <property type="entry name" value="Csc1-like"/>
</dbReference>
<feature type="transmembrane region" description="Helical" evidence="8">
    <location>
        <begin position="422"/>
        <end position="445"/>
    </location>
</feature>
<keyword evidence="6 8" id="KW-0472">Membrane</keyword>
<dbReference type="Pfam" id="PF14703">
    <property type="entry name" value="PHM7_cyt"/>
    <property type="match status" value="1"/>
</dbReference>
<feature type="region of interest" description="Disordered" evidence="7">
    <location>
        <begin position="794"/>
        <end position="823"/>
    </location>
</feature>
<feature type="compositionally biased region" description="Basic and acidic residues" evidence="7">
    <location>
        <begin position="297"/>
        <end position="306"/>
    </location>
</feature>
<evidence type="ECO:0000256" key="6">
    <source>
        <dbReference type="ARBA" id="ARBA00023136"/>
    </source>
</evidence>
<evidence type="ECO:0000313" key="13">
    <source>
        <dbReference type="EMBL" id="KZS87835.1"/>
    </source>
</evidence>
<feature type="region of interest" description="Disordered" evidence="7">
    <location>
        <begin position="263"/>
        <end position="327"/>
    </location>
</feature>
<dbReference type="Pfam" id="PF02714">
    <property type="entry name" value="RSN1_7TM"/>
    <property type="match status" value="1"/>
</dbReference>
<dbReference type="GO" id="GO:0005227">
    <property type="term" value="F:calcium-activated cation channel activity"/>
    <property type="evidence" value="ECO:0007669"/>
    <property type="project" value="InterPro"/>
</dbReference>
<feature type="compositionally biased region" description="Acidic residues" evidence="7">
    <location>
        <begin position="867"/>
        <end position="878"/>
    </location>
</feature>
<evidence type="ECO:0000259" key="9">
    <source>
        <dbReference type="Pfam" id="PF02714"/>
    </source>
</evidence>
<feature type="transmembrane region" description="Helical" evidence="8">
    <location>
        <begin position="560"/>
        <end position="589"/>
    </location>
</feature>
<evidence type="ECO:0000256" key="5">
    <source>
        <dbReference type="ARBA" id="ARBA00022989"/>
    </source>
</evidence>
<dbReference type="AlphaFoldDB" id="A0A164NM05"/>
<dbReference type="GO" id="GO:0005886">
    <property type="term" value="C:plasma membrane"/>
    <property type="evidence" value="ECO:0007669"/>
    <property type="project" value="TreeGrafter"/>
</dbReference>
<evidence type="ECO:0000256" key="7">
    <source>
        <dbReference type="SAM" id="MobiDB-lite"/>
    </source>
</evidence>
<sequence length="948" mass="105916">MSEVSAQKAGSASSQSFLTALVTYGATLIVEVGAFIILKQRLKRVYAPRTYLPPPDKRSTDLPRGAWRWAWAVVWSPTQDIIHKNGLDAYMFLRFLRIMIWIFGVFTVATWVVLLPVDAANIPDSNETGLSRFQWGNITQSQSPRFAAHIILVYLLTFFVLFLIRREILHFIHTRQEFLISPSHSKLAQARTLLVTGVPDEMANEKSLKQWASFVPGGVNRVWIYRDNNGLNKLFSEREKACIRLEKASSKILRTATKTFRSSELKSEKQARAAAKQARKKAKQADVEMPPIPDPLPDGHLEKPEPNPDSFESFVPHSKRPKHRPGLPLVGKKVDTIDWCTAEIARLNQEIPERRVNLEKDGKPLGSAFIECNLQIGAHVLAQCVSYHEPLQMADKWIDVSTKDIIWDNIDDGAYETRARSVISWVLTIGLIILWFLPVAFIGLLSNISSLCAKVHWLSWICKAPTPVPGIIEGLVPPLLLAILFLLLPMILRAFAFYQCIPRYSLVSISVYKRYFIFIVIHGFLVVTITSGLTSVIPEAVSNPASTVADLAAQLPDSSIFFLTYMVAQGFAGAGGALLQIAPLIMHFIKKKFLGRTPRQAFDVTFLMPNADFGVILPRMSLLATIGIAYSVISPIINALAFASYLLLFLAWKFLLMYVFDQPDELETGGLYFPIVISNLFVGLYIEQICLAALFFLKSGTGLASLAQGILMVVLLVLTFSAQMLMKNACDPVSTYLPISLATKKLQEKFEKEQRQAYWGKEEKEEEIVDLFNRDHIKSVVRKRLKKLDDVTKKALPGSSNAHSTSVNPSHTVEPSTSTSAPTIVVPITDLENNIDEHSENTKDSHDSSHDSDHPVIAPAAPRVEDPNVDEDYDEELEEHAFEHPATYANARWIWIPQDTLGFSKVLLEQFKAAGVEASDVGSTMDEKGVVECSRNPPDEDWSGGFDK</sequence>
<dbReference type="OrthoDB" id="1076608at2759"/>
<accession>A0A164NM05</accession>
<feature type="transmembrane region" description="Helical" evidence="8">
    <location>
        <begin position="17"/>
        <end position="38"/>
    </location>
</feature>
<feature type="domain" description="CSC1/OSCA1-like N-terminal transmembrane" evidence="11">
    <location>
        <begin position="16"/>
        <end position="167"/>
    </location>
</feature>
<feature type="transmembrane region" description="Helical" evidence="8">
    <location>
        <begin position="515"/>
        <end position="537"/>
    </location>
</feature>
<proteinExistence type="inferred from homology"/>
<feature type="region of interest" description="Disordered" evidence="7">
    <location>
        <begin position="918"/>
        <end position="948"/>
    </location>
</feature>
<feature type="domain" description="CSC1/OSCA1-like 7TM region" evidence="9">
    <location>
        <begin position="420"/>
        <end position="695"/>
    </location>
</feature>
<feature type="transmembrane region" description="Helical" evidence="8">
    <location>
        <begin position="475"/>
        <end position="495"/>
    </location>
</feature>